<dbReference type="InterPro" id="IPR024706">
    <property type="entry name" value="Peroxiredoxin_AhpC-typ"/>
</dbReference>
<dbReference type="Proteomes" id="UP000504606">
    <property type="component" value="Unplaced"/>
</dbReference>
<keyword evidence="3 5" id="KW-0560">Oxidoreductase</keyword>
<reference evidence="10" key="1">
    <citation type="submission" date="2025-08" db="UniProtKB">
        <authorList>
            <consortium name="RefSeq"/>
        </authorList>
    </citation>
    <scope>IDENTIFICATION</scope>
    <source>
        <tissue evidence="10">Whole organism</tissue>
    </source>
</reference>
<dbReference type="GO" id="GO:0033554">
    <property type="term" value="P:cellular response to stress"/>
    <property type="evidence" value="ECO:0007669"/>
    <property type="project" value="TreeGrafter"/>
</dbReference>
<dbReference type="PANTHER" id="PTHR10681:SF128">
    <property type="entry name" value="THIOREDOXIN-DEPENDENT PEROXIDE REDUCTASE, MITOCHONDRIAL"/>
    <property type="match status" value="1"/>
</dbReference>
<evidence type="ECO:0000256" key="6">
    <source>
        <dbReference type="PIRSR" id="PIRSR000239-1"/>
    </source>
</evidence>
<dbReference type="GO" id="GO:0045454">
    <property type="term" value="P:cell redox homeostasis"/>
    <property type="evidence" value="ECO:0007669"/>
    <property type="project" value="TreeGrafter"/>
</dbReference>
<dbReference type="GO" id="GO:0042744">
    <property type="term" value="P:hydrogen peroxide catabolic process"/>
    <property type="evidence" value="ECO:0007669"/>
    <property type="project" value="TreeGrafter"/>
</dbReference>
<evidence type="ECO:0000256" key="5">
    <source>
        <dbReference type="PIRNR" id="PIRNR000239"/>
    </source>
</evidence>
<dbReference type="InterPro" id="IPR050217">
    <property type="entry name" value="Peroxiredoxin"/>
</dbReference>
<evidence type="ECO:0000256" key="7">
    <source>
        <dbReference type="SAM" id="MobiDB-lite"/>
    </source>
</evidence>
<keyword evidence="5" id="KW-0049">Antioxidant</keyword>
<evidence type="ECO:0000313" key="10">
    <source>
        <dbReference type="RefSeq" id="XP_026292330.1"/>
    </source>
</evidence>
<dbReference type="RefSeq" id="XP_026292330.1">
    <property type="nucleotide sequence ID" value="XM_026436545.2"/>
</dbReference>
<dbReference type="InterPro" id="IPR013766">
    <property type="entry name" value="Thioredoxin_domain"/>
</dbReference>
<dbReference type="OrthoDB" id="185659at2759"/>
<evidence type="ECO:0000256" key="3">
    <source>
        <dbReference type="ARBA" id="ARBA00023002"/>
    </source>
</evidence>
<dbReference type="InterPro" id="IPR036249">
    <property type="entry name" value="Thioredoxin-like_sf"/>
</dbReference>
<evidence type="ECO:0000256" key="1">
    <source>
        <dbReference type="ARBA" id="ARBA00009796"/>
    </source>
</evidence>
<feature type="region of interest" description="Disordered" evidence="7">
    <location>
        <begin position="163"/>
        <end position="201"/>
    </location>
</feature>
<keyword evidence="9" id="KW-1185">Reference proteome</keyword>
<comment type="catalytic activity">
    <reaction evidence="4">
        <text>a hydroperoxide + [thioredoxin]-dithiol = an alcohol + [thioredoxin]-disulfide + H2O</text>
        <dbReference type="Rhea" id="RHEA:62620"/>
        <dbReference type="Rhea" id="RHEA-COMP:10698"/>
        <dbReference type="Rhea" id="RHEA-COMP:10700"/>
        <dbReference type="ChEBI" id="CHEBI:15377"/>
        <dbReference type="ChEBI" id="CHEBI:29950"/>
        <dbReference type="ChEBI" id="CHEBI:30879"/>
        <dbReference type="ChEBI" id="CHEBI:35924"/>
        <dbReference type="ChEBI" id="CHEBI:50058"/>
        <dbReference type="EC" id="1.11.1.24"/>
    </reaction>
</comment>
<dbReference type="Pfam" id="PF00578">
    <property type="entry name" value="AhpC-TSA"/>
    <property type="match status" value="1"/>
</dbReference>
<dbReference type="GO" id="GO:0005829">
    <property type="term" value="C:cytosol"/>
    <property type="evidence" value="ECO:0007669"/>
    <property type="project" value="TreeGrafter"/>
</dbReference>
<dbReference type="PROSITE" id="PS51352">
    <property type="entry name" value="THIOREDOXIN_2"/>
    <property type="match status" value="1"/>
</dbReference>
<keyword evidence="5" id="KW-0676">Redox-active center</keyword>
<proteinExistence type="inferred from homology"/>
<name>A0A6J1TKY4_FRAOC</name>
<dbReference type="GeneID" id="113216733"/>
<dbReference type="EC" id="1.11.1.24" evidence="2"/>
<dbReference type="KEGG" id="foc:113216733"/>
<dbReference type="GO" id="GO:0008379">
    <property type="term" value="F:thioredoxin peroxidase activity"/>
    <property type="evidence" value="ECO:0007669"/>
    <property type="project" value="TreeGrafter"/>
</dbReference>
<accession>A0A6J1TKY4</accession>
<keyword evidence="5" id="KW-0575">Peroxidase</keyword>
<dbReference type="SUPFAM" id="SSF52833">
    <property type="entry name" value="Thioredoxin-like"/>
    <property type="match status" value="1"/>
</dbReference>
<comment type="similarity">
    <text evidence="1">Belongs to the peroxiredoxin family. AhpC/Prx1 subfamily.</text>
</comment>
<dbReference type="PIRSF" id="PIRSF000239">
    <property type="entry name" value="AHPC"/>
    <property type="match status" value="1"/>
</dbReference>
<feature type="domain" description="Thioredoxin" evidence="8">
    <location>
        <begin position="3"/>
        <end position="161"/>
    </location>
</feature>
<organism evidence="9 10">
    <name type="scientific">Frankliniella occidentalis</name>
    <name type="common">Western flower thrips</name>
    <name type="synonym">Euthrips occidentalis</name>
    <dbReference type="NCBI Taxonomy" id="133901"/>
    <lineage>
        <taxon>Eukaryota</taxon>
        <taxon>Metazoa</taxon>
        <taxon>Ecdysozoa</taxon>
        <taxon>Arthropoda</taxon>
        <taxon>Hexapoda</taxon>
        <taxon>Insecta</taxon>
        <taxon>Pterygota</taxon>
        <taxon>Neoptera</taxon>
        <taxon>Paraneoptera</taxon>
        <taxon>Thysanoptera</taxon>
        <taxon>Terebrantia</taxon>
        <taxon>Thripoidea</taxon>
        <taxon>Thripidae</taxon>
        <taxon>Frankliniella</taxon>
    </lineage>
</organism>
<protein>
    <recommendedName>
        <fullName evidence="2">thioredoxin-dependent peroxiredoxin</fullName>
        <ecNumber evidence="2">1.11.1.24</ecNumber>
    </recommendedName>
</protein>
<dbReference type="InterPro" id="IPR000866">
    <property type="entry name" value="AhpC/TSA"/>
</dbReference>
<evidence type="ECO:0000256" key="2">
    <source>
        <dbReference type="ARBA" id="ARBA00013017"/>
    </source>
</evidence>
<sequence>MAHLIGKPAPSFTTTAVLRQEFHNVSSEDTRGKFLVLFFYPMDFTRVCASEIAALSEQIAEFEQRSCKVLAISCDSHFTHLAWIKKLLDEKDLVDVNIPLLADKNGKIARDYGIYNDEQGVSSRAFFLIDKMQVVRDMSINDRPVARSVEELLRLIDILGSEDKNDETESEKRGLKRPLVSEDESGAPVKASKTSDEATIS</sequence>
<feature type="active site" description="Cysteine sulfenic acid (-SOH) intermediate; for peroxidase activity" evidence="6">
    <location>
        <position position="48"/>
    </location>
</feature>
<dbReference type="AlphaFoldDB" id="A0A6J1TKY4"/>
<comment type="function">
    <text evidence="5">Thiol-specific peroxidase that catalyzes the reduction of hydrogen peroxide and organic hydroperoxides to water and alcohols, respectively.</text>
</comment>
<evidence type="ECO:0000313" key="9">
    <source>
        <dbReference type="Proteomes" id="UP000504606"/>
    </source>
</evidence>
<evidence type="ECO:0000256" key="4">
    <source>
        <dbReference type="ARBA" id="ARBA00049091"/>
    </source>
</evidence>
<gene>
    <name evidence="10" type="primary">LOC113216733</name>
</gene>
<dbReference type="GO" id="GO:0006979">
    <property type="term" value="P:response to oxidative stress"/>
    <property type="evidence" value="ECO:0007669"/>
    <property type="project" value="TreeGrafter"/>
</dbReference>
<evidence type="ECO:0000259" key="8">
    <source>
        <dbReference type="PROSITE" id="PS51352"/>
    </source>
</evidence>
<dbReference type="CDD" id="cd03015">
    <property type="entry name" value="PRX_Typ2cys"/>
    <property type="match status" value="1"/>
</dbReference>
<dbReference type="Gene3D" id="3.40.30.10">
    <property type="entry name" value="Glutaredoxin"/>
    <property type="match status" value="1"/>
</dbReference>
<dbReference type="PANTHER" id="PTHR10681">
    <property type="entry name" value="THIOREDOXIN PEROXIDASE"/>
    <property type="match status" value="1"/>
</dbReference>